<keyword evidence="2" id="KW-1185">Reference proteome</keyword>
<proteinExistence type="predicted"/>
<protein>
    <submittedName>
        <fullName evidence="1">Uncharacterized protein</fullName>
    </submittedName>
</protein>
<comment type="caution">
    <text evidence="1">The sequence shown here is derived from an EMBL/GenBank/DDBJ whole genome shotgun (WGS) entry which is preliminary data.</text>
</comment>
<evidence type="ECO:0000313" key="1">
    <source>
        <dbReference type="EMBL" id="KAI9906332.1"/>
    </source>
</evidence>
<sequence>MDVPSLSMDVEETSVSIPRLTSEVTGPRTPETASSERSGSDGVVTPTESEKVIQTKTLCDRSVARENTSIGEHGTTMKNKEKVWYNVLPVVLQNFMLRNQEQIKQLKLPLCALCERAKFDKKAVRRCKQDGCILVNCSLCMVCWQSTHSSEGAKKHRHISISTCQQCQLDRIAYWCAECDLKFCQSCFQLIHSVSATSKHCKIATEDAPGTCLAASHWSSNFQKVICQMSLSRKQKLSGNDTNFSTNTKRKRDVEVIVIDDDDDEENESQVASNGVQAPSTPVNGTAKQGMDNNVCTVNHQLGSGTEAYFRRIAPNNTRCEAPPSINMMLEPTPIRTQTKSLFPALQISPAFRGSPSDTNTFHINTNAHNMQWNTSASQFGASSFVGNRTSSSSYAANLTSKTTMQVTPSSVPTSFDTTSRMWPTNAAISSSMSTAPNPNGFLPLGSSGFLENALVESLVNHYHEVNHKVTAMEHQREQIQSQIAIATCHGPYNAGPLMNILSTLQPVLEAAEERRDKFLIAMIIQSNDIMTAVRQLRLVELDDVPQVPLISHRKCLQLTNEINQHKTKLVELNKQLCDTLALSHGVCSNWENSFIRTISVNMKVHEHEIKSLKKAREMEFVRIVQFSFKIREALKQVFQRLSGTQRKQQQPPPSQCRPY</sequence>
<organism evidence="1 2">
    <name type="scientific">Peronosclerospora sorghi</name>
    <dbReference type="NCBI Taxonomy" id="230839"/>
    <lineage>
        <taxon>Eukaryota</taxon>
        <taxon>Sar</taxon>
        <taxon>Stramenopiles</taxon>
        <taxon>Oomycota</taxon>
        <taxon>Peronosporomycetes</taxon>
        <taxon>Peronosporales</taxon>
        <taxon>Peronosporaceae</taxon>
        <taxon>Peronosclerospora</taxon>
    </lineage>
</organism>
<name>A0ACC0VJ21_9STRA</name>
<dbReference type="EMBL" id="CM047587">
    <property type="protein sequence ID" value="KAI9906332.1"/>
    <property type="molecule type" value="Genomic_DNA"/>
</dbReference>
<accession>A0ACC0VJ21</accession>
<evidence type="ECO:0000313" key="2">
    <source>
        <dbReference type="Proteomes" id="UP001163321"/>
    </source>
</evidence>
<reference evidence="1 2" key="1">
    <citation type="journal article" date="2022" name="bioRxiv">
        <title>The genome of the oomycete Peronosclerospora sorghi, a cosmopolitan pathogen of maize and sorghum, is inflated with dispersed pseudogenes.</title>
        <authorList>
            <person name="Fletcher K."/>
            <person name="Martin F."/>
            <person name="Isakeit T."/>
            <person name="Cavanaugh K."/>
            <person name="Magill C."/>
            <person name="Michelmore R."/>
        </authorList>
    </citation>
    <scope>NUCLEOTIDE SEQUENCE [LARGE SCALE GENOMIC DNA]</scope>
    <source>
        <strain evidence="1">P6</strain>
    </source>
</reference>
<gene>
    <name evidence="1" type="ORF">PsorP6_003421</name>
</gene>
<dbReference type="Proteomes" id="UP001163321">
    <property type="component" value="Chromosome 8"/>
</dbReference>